<dbReference type="EMBL" id="JASPKZ010002692">
    <property type="protein sequence ID" value="KAJ9595114.1"/>
    <property type="molecule type" value="Genomic_DNA"/>
</dbReference>
<evidence type="ECO:0000313" key="2">
    <source>
        <dbReference type="Proteomes" id="UP001233999"/>
    </source>
</evidence>
<proteinExistence type="predicted"/>
<dbReference type="AlphaFoldDB" id="A0AAD8A9W2"/>
<comment type="caution">
    <text evidence="1">The sequence shown here is derived from an EMBL/GenBank/DDBJ whole genome shotgun (WGS) entry which is preliminary data.</text>
</comment>
<evidence type="ECO:0000313" key="1">
    <source>
        <dbReference type="EMBL" id="KAJ9595114.1"/>
    </source>
</evidence>
<gene>
    <name evidence="1" type="ORF">L9F63_013589</name>
</gene>
<name>A0AAD8A9W2_DIPPU</name>
<protein>
    <submittedName>
        <fullName evidence="1">Uncharacterized protein</fullName>
    </submittedName>
</protein>
<feature type="non-terminal residue" evidence="1">
    <location>
        <position position="1"/>
    </location>
</feature>
<dbReference type="Proteomes" id="UP001233999">
    <property type="component" value="Unassembled WGS sequence"/>
</dbReference>
<reference evidence="1" key="2">
    <citation type="submission" date="2023-05" db="EMBL/GenBank/DDBJ databases">
        <authorList>
            <person name="Fouks B."/>
        </authorList>
    </citation>
    <scope>NUCLEOTIDE SEQUENCE</scope>
    <source>
        <strain evidence="1">Stay&amp;Tobe</strain>
        <tissue evidence="1">Testes</tissue>
    </source>
</reference>
<accession>A0AAD8A9W2</accession>
<feature type="non-terminal residue" evidence="1">
    <location>
        <position position="59"/>
    </location>
</feature>
<organism evidence="1 2">
    <name type="scientific">Diploptera punctata</name>
    <name type="common">Pacific beetle cockroach</name>
    <dbReference type="NCBI Taxonomy" id="6984"/>
    <lineage>
        <taxon>Eukaryota</taxon>
        <taxon>Metazoa</taxon>
        <taxon>Ecdysozoa</taxon>
        <taxon>Arthropoda</taxon>
        <taxon>Hexapoda</taxon>
        <taxon>Insecta</taxon>
        <taxon>Pterygota</taxon>
        <taxon>Neoptera</taxon>
        <taxon>Polyneoptera</taxon>
        <taxon>Dictyoptera</taxon>
        <taxon>Blattodea</taxon>
        <taxon>Blaberoidea</taxon>
        <taxon>Blaberidae</taxon>
        <taxon>Diplopterinae</taxon>
        <taxon>Diploptera</taxon>
    </lineage>
</organism>
<keyword evidence="2" id="KW-1185">Reference proteome</keyword>
<reference evidence="1" key="1">
    <citation type="journal article" date="2023" name="IScience">
        <title>Live-bearing cockroach genome reveals convergent evolutionary mechanisms linked to viviparity in insects and beyond.</title>
        <authorList>
            <person name="Fouks B."/>
            <person name="Harrison M.C."/>
            <person name="Mikhailova A.A."/>
            <person name="Marchal E."/>
            <person name="English S."/>
            <person name="Carruthers M."/>
            <person name="Jennings E.C."/>
            <person name="Chiamaka E.L."/>
            <person name="Frigard R.A."/>
            <person name="Pippel M."/>
            <person name="Attardo G.M."/>
            <person name="Benoit J.B."/>
            <person name="Bornberg-Bauer E."/>
            <person name="Tobe S.S."/>
        </authorList>
    </citation>
    <scope>NUCLEOTIDE SEQUENCE</scope>
    <source>
        <strain evidence="1">Stay&amp;Tobe</strain>
    </source>
</reference>
<sequence length="59" mass="6649">NSSTTQTILAIHKVVWERTNENKPGAPTSSLTVFNNTRMHREKDTANTALLSYELHNPL</sequence>